<feature type="binding site" evidence="10">
    <location>
        <position position="1325"/>
    </location>
    <ligand>
        <name>Zn(2+)</name>
        <dbReference type="ChEBI" id="CHEBI:29105"/>
    </ligand>
</feature>
<comment type="subcellular location">
    <subcellularLocation>
        <location evidence="1">Cytoplasm</location>
    </subcellularLocation>
</comment>
<reference evidence="15" key="1">
    <citation type="journal article" date="2023" name="Commun. Biol.">
        <title>Genome analysis of Parmales, the sister group of diatoms, reveals the evolutionary specialization of diatoms from phago-mixotrophs to photoautotrophs.</title>
        <authorList>
            <person name="Ban H."/>
            <person name="Sato S."/>
            <person name="Yoshikawa S."/>
            <person name="Yamada K."/>
            <person name="Nakamura Y."/>
            <person name="Ichinomiya M."/>
            <person name="Sato N."/>
            <person name="Blanc-Mathieu R."/>
            <person name="Endo H."/>
            <person name="Kuwata A."/>
            <person name="Ogata H."/>
        </authorList>
    </citation>
    <scope>NUCLEOTIDE SEQUENCE [LARGE SCALE GENOMIC DNA]</scope>
    <source>
        <strain evidence="15">NIES 3700</strain>
    </source>
</reference>
<dbReference type="PROSITE" id="PS50305">
    <property type="entry name" value="SIRTUIN"/>
    <property type="match status" value="1"/>
</dbReference>
<dbReference type="GO" id="GO:0070403">
    <property type="term" value="F:NAD+ binding"/>
    <property type="evidence" value="ECO:0007669"/>
    <property type="project" value="InterPro"/>
</dbReference>
<evidence type="ECO:0000259" key="13">
    <source>
        <dbReference type="PROSITE" id="PS50305"/>
    </source>
</evidence>
<dbReference type="Pfam" id="PF02146">
    <property type="entry name" value="SIR2"/>
    <property type="match status" value="1"/>
</dbReference>
<dbReference type="Proteomes" id="UP001165122">
    <property type="component" value="Unassembled WGS sequence"/>
</dbReference>
<keyword evidence="10" id="KW-0862">Zinc</keyword>
<evidence type="ECO:0000256" key="6">
    <source>
        <dbReference type="ARBA" id="ARBA00022737"/>
    </source>
</evidence>
<dbReference type="GO" id="GO:0005737">
    <property type="term" value="C:cytoplasm"/>
    <property type="evidence" value="ECO:0007669"/>
    <property type="project" value="UniProtKB-SubCell"/>
</dbReference>
<evidence type="ECO:0000256" key="9">
    <source>
        <dbReference type="PROSITE-ProRule" id="PRU00221"/>
    </source>
</evidence>
<sequence>MATSSPPTPSLTSSLAPTTHVAFYHSHPTVFNGGFIKFYNFSSPAPLFFVTKNCDEGSKNITNPTKPTKVSTLRLLDDRVHGSSLDTSPALVFGHRSLRIIEIDYDTSSSTISLSTPFSPILLPSAIWFLKVLSNKIYVATAHNAIQVYSSSSLPPSLTLSSSSSLPPSPLITLNNEIRCITYSMAINDNLDILSGTVFNEVLIWSATSLHSSTSSTSSSIIKNKHKLKGHEGVIFRVAWGENNEEILSCSDDRSVRLWCYDNTTDEWSQRWCGWGHSCRVWDVSFCPPPSPHIVTSGEDGTARVWCCDTGKLLSVIEGHGAKSIWRIAIDPNNSDRVVTGGNDSVGKGWSLDWVTQHCNPDSALEYDLECDFPAPPAALATPPEMEEPPPPPSDDLAKTETATKKKKKKKRKKPKPLKTTILSTHFLPPPHNNTIISVSTTGLLYKSELNTSDSSSNNNNNNILLLPHPPTATNVTATAVHPSSPTIAVGTSNGSIVISDVSSTPTNQQTIIPGVPNYFSVLSLTYLPCSHPPSLVSSHTLGRFLQINPSTGATLRAFEIMTIGVASAFCFAPGVGIFTGDSRGNLFFFESKGGEWGEEHTNEDYATVFRPSSIARNLHKTAHVTAIHYTQTTRTAISIGHDAAVQTTMLTSSNHLKPCVERSVAFASALTTLTVSEDRCKNQHILVGGYHADTYVLFNLTTHCTLLKFNCGSWKRPHDISFTLSDDNSQIEGAIAVVNNRNERQKNAAPSPSPMTPFLKAKRITPAPQPVTFGERYHGRTVHCASLFEWEGGAWCISGSEDCSVKLGRITSSSSSSSPPSPNSSPSYNLFSDLSSFDSCVRACASSTGEKTALLTLAGGKLELAMYILEGKGPSVSMIQGNQKSYEKNTNTEIDHRMNAVASIHLGGDKFLVATGDSRGKITIFKVEKGGNISVLEESVKGLNSRPILCLDLVIIDADFVILTAGNTAGVLGVFKIDLSSSSYHCSLKHEFKPHSMGCNSVSTSYSGSKTSKDLTIVTGGDDQALHCSIFKVHNLTVPLATETVPNASSSALKSVMLSKDNDKVYAVGYDQVLKAWEMVRVEGGTRGFANVTGGDILSLVEGGKERLNVTDVSDGSVLQLRKGSDLVVVVGDGLEVVKVSSGFEEEPMERAAKALSKATHLLVTAGAGMGKDAGLPTFEDLNKGGGDNNYKSMCDPIKLVEEREEFMAFWEQMSSTYENTNSHAGYEALNRMAKNVGQAYCYTSNVDGHFRRLDAFNDNNEKNLCEIHGYAGEWRCAAGMGKVECGGERLGETWQAWNAAAGECNCEKQDELFPCGTHKCKNCGFATRPNVLMFNDSDENVLAGIRKEREKYQQWEAEMEASVCGSEKKSLVVLELGCGVAVPSCRHEGYEVMRDVAKGGGKVTFIRVNVKDAGHDEVDLDLEAAVLENVVSLGGVGAEEVLLEVEARMRVREEEGGGEEETRELLFDEEWEDNKGVIGVFGEYTEDDEVVEKERLEREEKGEEKGEEEGEGEGEGGEGGEGEEEDSVGSIVEEMRALEFEDNWGDNEDGVKSKFGEFKDDEDVIQKHLKEEDEEEERRLEEEARELRRVKEEEEAAVAAALIEAGGGGGRELVFDDF</sequence>
<evidence type="ECO:0000256" key="7">
    <source>
        <dbReference type="ARBA" id="ARBA00023027"/>
    </source>
</evidence>
<dbReference type="Gene3D" id="3.30.1600.10">
    <property type="entry name" value="SIR2/SIRT2 'Small Domain"/>
    <property type="match status" value="1"/>
</dbReference>
<keyword evidence="2" id="KW-0963">Cytoplasm</keyword>
<evidence type="ECO:0000256" key="4">
    <source>
        <dbReference type="ARBA" id="ARBA00022679"/>
    </source>
</evidence>
<evidence type="ECO:0000256" key="10">
    <source>
        <dbReference type="PROSITE-ProRule" id="PRU00236"/>
    </source>
</evidence>
<feature type="compositionally biased region" description="Basic and acidic residues" evidence="12">
    <location>
        <begin position="1551"/>
        <end position="1560"/>
    </location>
</feature>
<feature type="compositionally biased region" description="Acidic residues" evidence="12">
    <location>
        <begin position="1507"/>
        <end position="1529"/>
    </location>
</feature>
<organism evidence="14 15">
    <name type="scientific">Triparma laevis f. longispina</name>
    <dbReference type="NCBI Taxonomy" id="1714387"/>
    <lineage>
        <taxon>Eukaryota</taxon>
        <taxon>Sar</taxon>
        <taxon>Stramenopiles</taxon>
        <taxon>Ochrophyta</taxon>
        <taxon>Bolidophyceae</taxon>
        <taxon>Parmales</taxon>
        <taxon>Triparmaceae</taxon>
        <taxon>Triparma</taxon>
    </lineage>
</organism>
<dbReference type="SUPFAM" id="SSF50978">
    <property type="entry name" value="WD40 repeat-like"/>
    <property type="match status" value="2"/>
</dbReference>
<keyword evidence="5" id="KW-0819">tRNA processing</keyword>
<feature type="region of interest" description="Disordered" evidence="12">
    <location>
        <begin position="376"/>
        <end position="425"/>
    </location>
</feature>
<evidence type="ECO:0000256" key="1">
    <source>
        <dbReference type="ARBA" id="ARBA00004496"/>
    </source>
</evidence>
<feature type="binding site" evidence="10">
    <location>
        <position position="1287"/>
    </location>
    <ligand>
        <name>Zn(2+)</name>
        <dbReference type="ChEBI" id="CHEBI:29105"/>
    </ligand>
</feature>
<keyword evidence="4" id="KW-0808">Transferase</keyword>
<feature type="compositionally biased region" description="Basic and acidic residues" evidence="12">
    <location>
        <begin position="1494"/>
        <end position="1506"/>
    </location>
</feature>
<name>A0A9W7FDJ8_9STRA</name>
<dbReference type="GO" id="GO:0030488">
    <property type="term" value="P:tRNA methylation"/>
    <property type="evidence" value="ECO:0007669"/>
    <property type="project" value="TreeGrafter"/>
</dbReference>
<feature type="repeat" description="WD" evidence="9">
    <location>
        <begin position="274"/>
        <end position="316"/>
    </location>
</feature>
<dbReference type="PANTHER" id="PTHR14344">
    <property type="entry name" value="WD REPEAT PROTEIN"/>
    <property type="match status" value="1"/>
</dbReference>
<dbReference type="InterPro" id="IPR001680">
    <property type="entry name" value="WD40_rpt"/>
</dbReference>
<dbReference type="InterPro" id="IPR026590">
    <property type="entry name" value="Ssirtuin_cat_dom"/>
</dbReference>
<feature type="binding site" evidence="10">
    <location>
        <position position="1278"/>
    </location>
    <ligand>
        <name>Zn(2+)</name>
        <dbReference type="ChEBI" id="CHEBI:29105"/>
    </ligand>
</feature>
<evidence type="ECO:0000256" key="12">
    <source>
        <dbReference type="SAM" id="MobiDB-lite"/>
    </source>
</evidence>
<keyword evidence="3 9" id="KW-0853">WD repeat</keyword>
<dbReference type="OrthoDB" id="46903at2759"/>
<feature type="repeat" description="WD" evidence="9">
    <location>
        <begin position="228"/>
        <end position="259"/>
    </location>
</feature>
<dbReference type="InterPro" id="IPR036322">
    <property type="entry name" value="WD40_repeat_dom_sf"/>
</dbReference>
<keyword evidence="11" id="KW-0175">Coiled coil</keyword>
<feature type="binding site" evidence="10">
    <location>
        <position position="1322"/>
    </location>
    <ligand>
        <name>Zn(2+)</name>
        <dbReference type="ChEBI" id="CHEBI:29105"/>
    </ligand>
</feature>
<gene>
    <name evidence="14" type="ORF">TrLO_g15590</name>
</gene>
<dbReference type="InterPro" id="IPR029035">
    <property type="entry name" value="DHS-like_NAD/FAD-binding_dom"/>
</dbReference>
<evidence type="ECO:0000313" key="14">
    <source>
        <dbReference type="EMBL" id="GMI10195.1"/>
    </source>
</evidence>
<dbReference type="GO" id="GO:0046872">
    <property type="term" value="F:metal ion binding"/>
    <property type="evidence" value="ECO:0007669"/>
    <property type="project" value="UniProtKB-KW"/>
</dbReference>
<dbReference type="InterPro" id="IPR003000">
    <property type="entry name" value="Sirtuin"/>
</dbReference>
<feature type="coiled-coil region" evidence="11">
    <location>
        <begin position="1567"/>
        <end position="1606"/>
    </location>
</feature>
<dbReference type="CDD" id="cd00296">
    <property type="entry name" value="SIR2"/>
    <property type="match status" value="1"/>
</dbReference>
<keyword evidence="7" id="KW-0520">NAD</keyword>
<dbReference type="Gene3D" id="3.40.50.1220">
    <property type="entry name" value="TPP-binding domain"/>
    <property type="match status" value="1"/>
</dbReference>
<dbReference type="InterPro" id="IPR015943">
    <property type="entry name" value="WD40/YVTN_repeat-like_dom_sf"/>
</dbReference>
<keyword evidence="15" id="KW-1185">Reference proteome</keyword>
<keyword evidence="10" id="KW-0479">Metal-binding</keyword>
<protein>
    <recommendedName>
        <fullName evidence="13">Deacetylase sirtuin-type domain-containing protein</fullName>
    </recommendedName>
</protein>
<evidence type="ECO:0000313" key="15">
    <source>
        <dbReference type="Proteomes" id="UP001165122"/>
    </source>
</evidence>
<dbReference type="Gene3D" id="2.130.10.10">
    <property type="entry name" value="YVTN repeat-like/Quinoprotein amine dehydrogenase"/>
    <property type="match status" value="3"/>
</dbReference>
<dbReference type="InterPro" id="IPR051973">
    <property type="entry name" value="tRNA_Anticodon_Mtase-Reg"/>
</dbReference>
<evidence type="ECO:0000256" key="2">
    <source>
        <dbReference type="ARBA" id="ARBA00022490"/>
    </source>
</evidence>
<dbReference type="EMBL" id="BRXW01000146">
    <property type="protein sequence ID" value="GMI10195.1"/>
    <property type="molecule type" value="Genomic_DNA"/>
</dbReference>
<dbReference type="InterPro" id="IPR026591">
    <property type="entry name" value="Sirtuin_cat_small_dom_sf"/>
</dbReference>
<dbReference type="PROSITE" id="PS50294">
    <property type="entry name" value="WD_REPEATS_REGION"/>
    <property type="match status" value="1"/>
</dbReference>
<dbReference type="SMART" id="SM00320">
    <property type="entry name" value="WD40"/>
    <property type="match status" value="8"/>
</dbReference>
<feature type="domain" description="Deacetylase sirtuin-type" evidence="13">
    <location>
        <begin position="1143"/>
        <end position="1461"/>
    </location>
</feature>
<comment type="caution">
    <text evidence="14">The sequence shown here is derived from an EMBL/GenBank/DDBJ whole genome shotgun (WGS) entry which is preliminary data.</text>
</comment>
<evidence type="ECO:0000256" key="3">
    <source>
        <dbReference type="ARBA" id="ARBA00022574"/>
    </source>
</evidence>
<keyword evidence="6" id="KW-0677">Repeat</keyword>
<accession>A0A9W7FDJ8</accession>
<feature type="compositionally biased region" description="Basic residues" evidence="12">
    <location>
        <begin position="405"/>
        <end position="417"/>
    </location>
</feature>
<feature type="region of interest" description="Disordered" evidence="12">
    <location>
        <begin position="1490"/>
        <end position="1560"/>
    </location>
</feature>
<evidence type="ECO:0000256" key="11">
    <source>
        <dbReference type="SAM" id="Coils"/>
    </source>
</evidence>
<dbReference type="GO" id="GO:0016740">
    <property type="term" value="F:transferase activity"/>
    <property type="evidence" value="ECO:0007669"/>
    <property type="project" value="UniProtKB-KW"/>
</dbReference>
<dbReference type="Pfam" id="PF00400">
    <property type="entry name" value="WD40"/>
    <property type="match status" value="2"/>
</dbReference>
<evidence type="ECO:0000256" key="8">
    <source>
        <dbReference type="ARBA" id="ARBA00038255"/>
    </source>
</evidence>
<proteinExistence type="inferred from homology"/>
<comment type="similarity">
    <text evidence="8">Belongs to the WD repeat WDR6 family.</text>
</comment>
<evidence type="ECO:0000256" key="5">
    <source>
        <dbReference type="ARBA" id="ARBA00022694"/>
    </source>
</evidence>
<dbReference type="PROSITE" id="PS50082">
    <property type="entry name" value="WD_REPEATS_2"/>
    <property type="match status" value="2"/>
</dbReference>
<dbReference type="PANTHER" id="PTHR14344:SF3">
    <property type="entry name" value="WD REPEAT-CONTAINING PROTEIN 6"/>
    <property type="match status" value="1"/>
</dbReference>
<dbReference type="SUPFAM" id="SSF52467">
    <property type="entry name" value="DHS-like NAD/FAD-binding domain"/>
    <property type="match status" value="1"/>
</dbReference>
<feature type="active site" description="Proton acceptor" evidence="10">
    <location>
        <position position="1270"/>
    </location>
</feature>